<evidence type="ECO:0000313" key="17">
    <source>
        <dbReference type="EMBL" id="ACM31174.1"/>
    </source>
</evidence>
<name>B9JPV5_RHIR8</name>
<reference evidence="17 18" key="1">
    <citation type="journal article" date="2009" name="J. Bacteriol.">
        <title>Genome sequences of three Agrobacterium biovars help elucidate the evolution of multichromosome genomes in bacteria.</title>
        <authorList>
            <person name="Slater S.C."/>
            <person name="Goldman B.S."/>
            <person name="Goodner B."/>
            <person name="Setubal J.C."/>
            <person name="Farrand S.K."/>
            <person name="Nester E.W."/>
            <person name="Burr T.J."/>
            <person name="Banta L."/>
            <person name="Dickerman A.W."/>
            <person name="Paulsen I."/>
            <person name="Otten L."/>
            <person name="Suen G."/>
            <person name="Welch R."/>
            <person name="Almeida N.F."/>
            <person name="Arnold F."/>
            <person name="Burton O.T."/>
            <person name="Du Z."/>
            <person name="Ewing A."/>
            <person name="Godsy E."/>
            <person name="Heisel S."/>
            <person name="Houmiel K.L."/>
            <person name="Jhaveri J."/>
            <person name="Lu J."/>
            <person name="Miller N.M."/>
            <person name="Norton S."/>
            <person name="Chen Q."/>
            <person name="Phoolcharoen W."/>
            <person name="Ohlin V."/>
            <person name="Ondrusek D."/>
            <person name="Pride N."/>
            <person name="Stricklin S.L."/>
            <person name="Sun J."/>
            <person name="Wheeler C."/>
            <person name="Wilson L."/>
            <person name="Zhu H."/>
            <person name="Wood D.W."/>
        </authorList>
    </citation>
    <scope>NUCLEOTIDE SEQUENCE [LARGE SCALE GENOMIC DNA]</scope>
    <source>
        <strain evidence="18">K84 / ATCC BAA-868</strain>
        <plasmid evidence="17 18">pAtK84c</plasmid>
    </source>
</reference>
<dbReference type="SUPFAM" id="SSF47203">
    <property type="entry name" value="Acyl-CoA dehydrogenase C-terminal domain-like"/>
    <property type="match status" value="1"/>
</dbReference>
<dbReference type="GO" id="GO:0004497">
    <property type="term" value="F:monooxygenase activity"/>
    <property type="evidence" value="ECO:0007669"/>
    <property type="project" value="UniProtKB-KW"/>
</dbReference>
<evidence type="ECO:0000256" key="12">
    <source>
        <dbReference type="ARBA" id="ARBA00048445"/>
    </source>
</evidence>
<geneLocation type="plasmid" evidence="17 18">
    <name>pAtK84c</name>
</geneLocation>
<accession>B9JPV5</accession>
<dbReference type="Pfam" id="PF02771">
    <property type="entry name" value="Acyl-CoA_dh_N"/>
    <property type="match status" value="1"/>
</dbReference>
<keyword evidence="6" id="KW-0503">Monooxygenase</keyword>
<dbReference type="Gene3D" id="1.20.140.10">
    <property type="entry name" value="Butyryl-CoA Dehydrogenase, subunit A, domain 3"/>
    <property type="match status" value="1"/>
</dbReference>
<comment type="catalytic activity">
    <reaction evidence="12">
        <text>dibenzothiophene 5-oxide + FMNH2 + O2 = dibenzothiophene 5,5-dioxide + FMN + H2O + H(+)</text>
        <dbReference type="Rhea" id="RHEA:49080"/>
        <dbReference type="ChEBI" id="CHEBI:15377"/>
        <dbReference type="ChEBI" id="CHEBI:15378"/>
        <dbReference type="ChEBI" id="CHEBI:15379"/>
        <dbReference type="ChEBI" id="CHEBI:23683"/>
        <dbReference type="ChEBI" id="CHEBI:57618"/>
        <dbReference type="ChEBI" id="CHEBI:58210"/>
        <dbReference type="ChEBI" id="CHEBI:90356"/>
    </reaction>
</comment>
<evidence type="ECO:0000256" key="13">
    <source>
        <dbReference type="ARBA" id="ARBA00049456"/>
    </source>
</evidence>
<comment type="pathway">
    <text evidence="7">Sulfur metabolism; dibenzothiophene degradation.</text>
</comment>
<evidence type="ECO:0000259" key="16">
    <source>
        <dbReference type="Pfam" id="PF08028"/>
    </source>
</evidence>
<dbReference type="InterPro" id="IPR036250">
    <property type="entry name" value="AcylCo_DH-like_C"/>
</dbReference>
<evidence type="ECO:0000259" key="14">
    <source>
        <dbReference type="Pfam" id="PF02770"/>
    </source>
</evidence>
<dbReference type="InterPro" id="IPR006091">
    <property type="entry name" value="Acyl-CoA_Oxase/DH_mid-dom"/>
</dbReference>
<evidence type="ECO:0000259" key="15">
    <source>
        <dbReference type="Pfam" id="PF02771"/>
    </source>
</evidence>
<keyword evidence="5" id="KW-0560">Oxidoreductase</keyword>
<dbReference type="CDD" id="cd00567">
    <property type="entry name" value="ACAD"/>
    <property type="match status" value="1"/>
</dbReference>
<dbReference type="Pfam" id="PF02770">
    <property type="entry name" value="Acyl-CoA_dh_M"/>
    <property type="match status" value="1"/>
</dbReference>
<dbReference type="KEGG" id="ara:Arad_12118"/>
<evidence type="ECO:0000256" key="7">
    <source>
        <dbReference type="ARBA" id="ARBA00034307"/>
    </source>
</evidence>
<dbReference type="PANTHER" id="PTHR43884">
    <property type="entry name" value="ACYL-COA DEHYDROGENASE"/>
    <property type="match status" value="1"/>
</dbReference>
<comment type="catalytic activity">
    <reaction evidence="13">
        <text>dibenzothiophene + 2 FMNH2 + 2 O2 = dibenzothiophene 5,5-dioxide + 2 FMN + 2 H2O + 2 H(+)</text>
        <dbReference type="Rhea" id="RHEA:49072"/>
        <dbReference type="ChEBI" id="CHEBI:15377"/>
        <dbReference type="ChEBI" id="CHEBI:15378"/>
        <dbReference type="ChEBI" id="CHEBI:15379"/>
        <dbReference type="ChEBI" id="CHEBI:23681"/>
        <dbReference type="ChEBI" id="CHEBI:57618"/>
        <dbReference type="ChEBI" id="CHEBI:58210"/>
        <dbReference type="ChEBI" id="CHEBI:90356"/>
        <dbReference type="EC" id="1.14.14.21"/>
    </reaction>
</comment>
<comment type="similarity">
    <text evidence="8">Belongs to the DszC flavin monooxygenase family.</text>
</comment>
<feature type="domain" description="Acyl-CoA oxidase/dehydrogenase middle" evidence="14">
    <location>
        <begin position="135"/>
        <end position="223"/>
    </location>
</feature>
<dbReference type="EMBL" id="CP000631">
    <property type="protein sequence ID" value="ACM31174.1"/>
    <property type="molecule type" value="Genomic_DNA"/>
</dbReference>
<comment type="catalytic activity">
    <reaction evidence="11">
        <text>dibenzothiophene + FMNH2 + O2 = dibenzothiophene 5-oxide + FMN + H2O + H(+)</text>
        <dbReference type="Rhea" id="RHEA:49076"/>
        <dbReference type="ChEBI" id="CHEBI:15377"/>
        <dbReference type="ChEBI" id="CHEBI:15378"/>
        <dbReference type="ChEBI" id="CHEBI:15379"/>
        <dbReference type="ChEBI" id="CHEBI:23681"/>
        <dbReference type="ChEBI" id="CHEBI:23683"/>
        <dbReference type="ChEBI" id="CHEBI:57618"/>
        <dbReference type="ChEBI" id="CHEBI:58210"/>
    </reaction>
</comment>
<keyword evidence="3" id="KW-0288">FMN</keyword>
<evidence type="ECO:0000256" key="8">
    <source>
        <dbReference type="ARBA" id="ARBA00034317"/>
    </source>
</evidence>
<dbReference type="GO" id="GO:0008470">
    <property type="term" value="F:3-methylbutanoyl-CoA dehydrogenase activity"/>
    <property type="evidence" value="ECO:0007669"/>
    <property type="project" value="TreeGrafter"/>
</dbReference>
<dbReference type="Proteomes" id="UP000001600">
    <property type="component" value="Plasmid pAtK84c"/>
</dbReference>
<evidence type="ECO:0000256" key="9">
    <source>
        <dbReference type="ARBA" id="ARBA00034328"/>
    </source>
</evidence>
<keyword evidence="2" id="KW-0285">Flavoprotein</keyword>
<evidence type="ECO:0000256" key="2">
    <source>
        <dbReference type="ARBA" id="ARBA00022630"/>
    </source>
</evidence>
<dbReference type="AlphaFoldDB" id="B9JPV5"/>
<evidence type="ECO:0000256" key="3">
    <source>
        <dbReference type="ARBA" id="ARBA00022643"/>
    </source>
</evidence>
<proteinExistence type="inferred from homology"/>
<keyword evidence="17" id="KW-0614">Plasmid</keyword>
<dbReference type="InterPro" id="IPR013786">
    <property type="entry name" value="AcylCoA_DH/ox_N"/>
</dbReference>
<evidence type="ECO:0000256" key="5">
    <source>
        <dbReference type="ARBA" id="ARBA00023002"/>
    </source>
</evidence>
<feature type="domain" description="Acyl-CoA dehydrogenase/oxidase N-terminal" evidence="15">
    <location>
        <begin position="31"/>
        <end position="118"/>
    </location>
</feature>
<feature type="domain" description="Acyl-CoA dehydrogenase C-terminal" evidence="16">
    <location>
        <begin position="248"/>
        <end position="367"/>
    </location>
</feature>
<dbReference type="GO" id="GO:0005737">
    <property type="term" value="C:cytoplasm"/>
    <property type="evidence" value="ECO:0007669"/>
    <property type="project" value="UniProtKB-SubCell"/>
</dbReference>
<dbReference type="Gene3D" id="2.40.110.10">
    <property type="entry name" value="Butyryl-CoA Dehydrogenase, subunit A, domain 2"/>
    <property type="match status" value="1"/>
</dbReference>
<evidence type="ECO:0000256" key="1">
    <source>
        <dbReference type="ARBA" id="ARBA00004496"/>
    </source>
</evidence>
<dbReference type="InterPro" id="IPR009100">
    <property type="entry name" value="AcylCoA_DH/oxidase_NM_dom_sf"/>
</dbReference>
<evidence type="ECO:0000256" key="10">
    <source>
        <dbReference type="ARBA" id="ARBA00034345"/>
    </source>
</evidence>
<evidence type="ECO:0000256" key="4">
    <source>
        <dbReference type="ARBA" id="ARBA00022741"/>
    </source>
</evidence>
<dbReference type="PIRSF" id="PIRSF016578">
    <property type="entry name" value="HsaA"/>
    <property type="match status" value="1"/>
</dbReference>
<sequence length="388" mass="43073">MPQVQIKPLHDEAINQLRELTNTLFREEGVIADRDGVIPFKSLRAIYDLGLWHASASKSLGGRGGSLTGEEPGLFLELLRTVCSGDSPTGHCYQLHNHALWQLETVGTPAQIERFLKPNLEKFSLFAAVGSEPGRVNMYEMKTRARKVDGGFIVNGVKNFVTNGGAADIIITSVALDDASSYFDNLQMMLIEPGMDGVTFDDDWYRPHGMRSARSPIMRLEDVFVPDIHALGEPGAFARQRWQGRFHLGFAANYLGSAEGLFDWFLQYTRTRNRSQDPIIQLRTGEMKLQLDAASALFEEAVRSWSTKSTVEAELRSMSAKSFAARAAFDVVRSILYTAGATAQFEEHPLGRSVRNLETHVVHAGHDRTAQIIGQAQLGVTFDSTLQR</sequence>
<dbReference type="GO" id="GO:0006552">
    <property type="term" value="P:L-leucine catabolic process"/>
    <property type="evidence" value="ECO:0007669"/>
    <property type="project" value="TreeGrafter"/>
</dbReference>
<dbReference type="HOGENOM" id="CLU_018204_3_1_5"/>
<dbReference type="Gene3D" id="1.10.540.10">
    <property type="entry name" value="Acyl-CoA dehydrogenase/oxidase, N-terminal domain"/>
    <property type="match status" value="1"/>
</dbReference>
<comment type="subcellular location">
    <subcellularLocation>
        <location evidence="1">Cytoplasm</location>
    </subcellularLocation>
</comment>
<keyword evidence="4" id="KW-0547">Nucleotide-binding</keyword>
<dbReference type="RefSeq" id="WP_012653170.1">
    <property type="nucleotide sequence ID" value="NC_011987.1"/>
</dbReference>
<organism evidence="17 18">
    <name type="scientific">Rhizobium rhizogenes (strain K84 / ATCC BAA-868)</name>
    <name type="common">Agrobacterium radiobacter</name>
    <dbReference type="NCBI Taxonomy" id="311403"/>
    <lineage>
        <taxon>Bacteria</taxon>
        <taxon>Pseudomonadati</taxon>
        <taxon>Pseudomonadota</taxon>
        <taxon>Alphaproteobacteria</taxon>
        <taxon>Hyphomicrobiales</taxon>
        <taxon>Rhizobiaceae</taxon>
        <taxon>Rhizobium/Agrobacterium group</taxon>
        <taxon>Rhizobium</taxon>
    </lineage>
</organism>
<evidence type="ECO:0000313" key="18">
    <source>
        <dbReference type="Proteomes" id="UP000001600"/>
    </source>
</evidence>
<dbReference type="InterPro" id="IPR013107">
    <property type="entry name" value="Acyl-CoA_DH_C"/>
</dbReference>
<dbReference type="PANTHER" id="PTHR43884:SF12">
    <property type="entry name" value="ISOVALERYL-COA DEHYDROGENASE, MITOCHONDRIAL-RELATED"/>
    <property type="match status" value="1"/>
</dbReference>
<gene>
    <name evidence="17" type="ordered locus">Arad_12118</name>
</gene>
<dbReference type="SUPFAM" id="SSF56645">
    <property type="entry name" value="Acyl-CoA dehydrogenase NM domain-like"/>
    <property type="match status" value="1"/>
</dbReference>
<dbReference type="Pfam" id="PF08028">
    <property type="entry name" value="Acyl-CoA_dh_2"/>
    <property type="match status" value="1"/>
</dbReference>
<evidence type="ECO:0000256" key="6">
    <source>
        <dbReference type="ARBA" id="ARBA00023033"/>
    </source>
</evidence>
<dbReference type="InterPro" id="IPR037069">
    <property type="entry name" value="AcylCoA_DH/ox_N_sf"/>
</dbReference>
<dbReference type="EC" id="1.14.14.21" evidence="9"/>
<evidence type="ECO:0000256" key="11">
    <source>
        <dbReference type="ARBA" id="ARBA00047859"/>
    </source>
</evidence>
<protein>
    <recommendedName>
        <fullName evidence="10">Dibenzothiophene monooxygenase</fullName>
        <ecNumber evidence="9">1.14.14.21</ecNumber>
    </recommendedName>
</protein>
<dbReference type="GO" id="GO:0050660">
    <property type="term" value="F:flavin adenine dinucleotide binding"/>
    <property type="evidence" value="ECO:0007669"/>
    <property type="project" value="InterPro"/>
</dbReference>
<dbReference type="InterPro" id="IPR046373">
    <property type="entry name" value="Acyl-CoA_Oxase/DH_mid-dom_sf"/>
</dbReference>